<keyword evidence="1" id="KW-0732">Signal</keyword>
<feature type="signal peptide" evidence="1">
    <location>
        <begin position="1"/>
        <end position="26"/>
    </location>
</feature>
<feature type="domain" description="Autotransporter" evidence="2">
    <location>
        <begin position="266"/>
        <end position="557"/>
    </location>
</feature>
<evidence type="ECO:0000313" key="4">
    <source>
        <dbReference type="Proteomes" id="UP000594015"/>
    </source>
</evidence>
<evidence type="ECO:0000259" key="2">
    <source>
        <dbReference type="PROSITE" id="PS51208"/>
    </source>
</evidence>
<evidence type="ECO:0000313" key="3">
    <source>
        <dbReference type="EMBL" id="QOZ69180.1"/>
    </source>
</evidence>
<organism evidence="3 4">
    <name type="scientific">Bradyrhizobium arachidis</name>
    <dbReference type="NCBI Taxonomy" id="858423"/>
    <lineage>
        <taxon>Bacteria</taxon>
        <taxon>Pseudomonadati</taxon>
        <taxon>Pseudomonadota</taxon>
        <taxon>Alphaproteobacteria</taxon>
        <taxon>Hyphomicrobiales</taxon>
        <taxon>Nitrobacteraceae</taxon>
        <taxon>Bradyrhizobium</taxon>
    </lineage>
</organism>
<reference evidence="3 4" key="1">
    <citation type="submission" date="2018-06" db="EMBL/GenBank/DDBJ databases">
        <title>Comparative genomics of Bradyrhizobium nodulating Arachidis hypogaea.</title>
        <authorList>
            <person name="Li Y."/>
        </authorList>
    </citation>
    <scope>NUCLEOTIDE SEQUENCE [LARGE SCALE GENOMIC DNA]</scope>
    <source>
        <strain evidence="3 4">CCBAU 051107</strain>
    </source>
</reference>
<evidence type="ECO:0000256" key="1">
    <source>
        <dbReference type="SAM" id="SignalP"/>
    </source>
</evidence>
<accession>A0AAE7NTE8</accession>
<proteinExistence type="predicted"/>
<dbReference type="SMART" id="SM00869">
    <property type="entry name" value="Autotransporter"/>
    <property type="match status" value="1"/>
</dbReference>
<dbReference type="AlphaFoldDB" id="A0AAE7NTE8"/>
<dbReference type="PROSITE" id="PS51208">
    <property type="entry name" value="AUTOTRANSPORTER"/>
    <property type="match status" value="1"/>
</dbReference>
<dbReference type="KEGG" id="barh:WN72_24790"/>
<dbReference type="Pfam" id="PF03797">
    <property type="entry name" value="Autotransporter"/>
    <property type="match status" value="1"/>
</dbReference>
<name>A0AAE7NTE8_9BRAD</name>
<dbReference type="InterPro" id="IPR036709">
    <property type="entry name" value="Autotransporte_beta_dom_sf"/>
</dbReference>
<dbReference type="InterPro" id="IPR005546">
    <property type="entry name" value="Autotransporte_beta"/>
</dbReference>
<gene>
    <name evidence="3" type="ORF">WN72_24790</name>
</gene>
<dbReference type="Proteomes" id="UP000594015">
    <property type="component" value="Chromosome"/>
</dbReference>
<dbReference type="Gene3D" id="2.40.128.130">
    <property type="entry name" value="Autotransporter beta-domain"/>
    <property type="match status" value="1"/>
</dbReference>
<feature type="chain" id="PRO_5042007247" evidence="1">
    <location>
        <begin position="27"/>
        <end position="557"/>
    </location>
</feature>
<dbReference type="RefSeq" id="WP_027557987.1">
    <property type="nucleotide sequence ID" value="NZ_AXAD01000001.1"/>
</dbReference>
<protein>
    <submittedName>
        <fullName evidence="3">Autotransporter outer membrane beta-barrel domain-containing protein</fullName>
    </submittedName>
</protein>
<dbReference type="SUPFAM" id="SSF103515">
    <property type="entry name" value="Autotransporter"/>
    <property type="match status" value="1"/>
</dbReference>
<sequence length="557" mass="58120">MKSLVTRKALWLGSAAFLALGTSAQAQNIDTMPQWNGTSFISSWGVPNTATYGQTFTPTSGQTRLSGFNFQLSLPFGTAPQYQAFVYAFDPTTQHITGSALFSSGIMTAPSGSAYQTVSINTGGVSLTPGQQYVLFLTTSTITGQPNSAYRWGALTNNTAIPNGQFVYQNNGTNFGMLSATSWSSIGEDLAMQAFLSGGNTGENLAQAQSGAFQLGSSYLSLLTDPFATNKVSTTGTLSYAGEKPVPAAVRSAFGAYLKAPPPVVAYAPHWDVWGAAFGGANNTSGNVAAGTSDLYTRVGGVAAGADYRFTADSLIGFSLAGGNINWSVTPTVAGAGNGGGTSDTFMAGVYGKYGFGPGYIAAAGTYTNYWMGTSRSTTPGIDLYKADFEAQGWGGRIEGGYKVGQYWSVNWTPYGAIQGQWFRTPGYTEATALGAAAGALTVVGRTATAYRGEVGLRTDKIMPVDNGGQLNLFGKFAYAHDEISNPSATLSFAALGGIGAAPFTVFGTTPARDLALTTAGAEWRTASGVSFLVKFDGEFSDRSQTYAGTGRIRYTW</sequence>
<dbReference type="EMBL" id="CP030050">
    <property type="protein sequence ID" value="QOZ69180.1"/>
    <property type="molecule type" value="Genomic_DNA"/>
</dbReference>